<dbReference type="PANTHER" id="PTHR21090:SF5">
    <property type="entry name" value="PENTAFUNCTIONAL AROM POLYPEPTIDE"/>
    <property type="match status" value="1"/>
</dbReference>
<keyword evidence="10" id="KW-1185">Reference proteome</keyword>
<evidence type="ECO:0000256" key="3">
    <source>
        <dbReference type="ARBA" id="ARBA00022605"/>
    </source>
</evidence>
<organism evidence="9 10">
    <name type="scientific">Marinilactibacillus piezotolerans</name>
    <dbReference type="NCBI Taxonomy" id="258723"/>
    <lineage>
        <taxon>Bacteria</taxon>
        <taxon>Bacillati</taxon>
        <taxon>Bacillota</taxon>
        <taxon>Bacilli</taxon>
        <taxon>Lactobacillales</taxon>
        <taxon>Carnobacteriaceae</taxon>
        <taxon>Marinilactibacillus</taxon>
    </lineage>
</organism>
<keyword evidence="7" id="KW-0963">Cytoplasm</keyword>
<protein>
    <recommendedName>
        <fullName evidence="7">3-phosphoshikimate 1-carboxyvinyltransferase</fullName>
        <ecNumber evidence="7">2.5.1.19</ecNumber>
    </recommendedName>
    <alternativeName>
        <fullName evidence="7">5-enolpyruvylshikimate-3-phosphate synthase</fullName>
        <shortName evidence="7">EPSP synthase</shortName>
        <shortName evidence="7">EPSPS</shortName>
    </alternativeName>
</protein>
<feature type="binding site" evidence="7">
    <location>
        <position position="320"/>
    </location>
    <ligand>
        <name>3-phosphoshikimate</name>
        <dbReference type="ChEBI" id="CHEBI:145989"/>
    </ligand>
</feature>
<gene>
    <name evidence="7" type="primary">aroA</name>
    <name evidence="9" type="ORF">SAMN04488569_101428</name>
</gene>
<evidence type="ECO:0000259" key="8">
    <source>
        <dbReference type="Pfam" id="PF00275"/>
    </source>
</evidence>
<name>A0A1I3XGD4_9LACT</name>
<dbReference type="SUPFAM" id="SSF55205">
    <property type="entry name" value="EPT/RTPC-like"/>
    <property type="match status" value="1"/>
</dbReference>
<comment type="catalytic activity">
    <reaction evidence="6">
        <text>3-phosphoshikimate + phosphoenolpyruvate = 5-O-(1-carboxyvinyl)-3-phosphoshikimate + phosphate</text>
        <dbReference type="Rhea" id="RHEA:21256"/>
        <dbReference type="ChEBI" id="CHEBI:43474"/>
        <dbReference type="ChEBI" id="CHEBI:57701"/>
        <dbReference type="ChEBI" id="CHEBI:58702"/>
        <dbReference type="ChEBI" id="CHEBI:145989"/>
        <dbReference type="EC" id="2.5.1.19"/>
    </reaction>
    <physiologicalReaction direction="left-to-right" evidence="6">
        <dbReference type="Rhea" id="RHEA:21257"/>
    </physiologicalReaction>
</comment>
<keyword evidence="3 7" id="KW-0028">Amino-acid biosynthesis</keyword>
<comment type="subcellular location">
    <subcellularLocation>
        <location evidence="7">Cytoplasm</location>
    </subcellularLocation>
</comment>
<dbReference type="GO" id="GO:0008652">
    <property type="term" value="P:amino acid biosynthetic process"/>
    <property type="evidence" value="ECO:0007669"/>
    <property type="project" value="UniProtKB-KW"/>
</dbReference>
<feature type="binding site" evidence="7">
    <location>
        <position position="26"/>
    </location>
    <ligand>
        <name>3-phosphoshikimate</name>
        <dbReference type="ChEBI" id="CHEBI:145989"/>
    </ligand>
</feature>
<dbReference type="InterPro" id="IPR023193">
    <property type="entry name" value="EPSP_synthase_CS"/>
</dbReference>
<feature type="binding site" evidence="7">
    <location>
        <position position="92"/>
    </location>
    <ligand>
        <name>phosphoenolpyruvate</name>
        <dbReference type="ChEBI" id="CHEBI:58702"/>
    </ligand>
</feature>
<feature type="domain" description="Enolpyruvate transferase" evidence="8">
    <location>
        <begin position="8"/>
        <end position="401"/>
    </location>
</feature>
<feature type="binding site" evidence="7">
    <location>
        <position position="22"/>
    </location>
    <ligand>
        <name>3-phosphoshikimate</name>
        <dbReference type="ChEBI" id="CHEBI:145989"/>
    </ligand>
</feature>
<feature type="binding site" evidence="7">
    <location>
        <position position="21"/>
    </location>
    <ligand>
        <name>3-phosphoshikimate</name>
        <dbReference type="ChEBI" id="CHEBI:145989"/>
    </ligand>
</feature>
<evidence type="ECO:0000256" key="1">
    <source>
        <dbReference type="ARBA" id="ARBA00004811"/>
    </source>
</evidence>
<dbReference type="PROSITE" id="PS00885">
    <property type="entry name" value="EPSP_SYNTHASE_2"/>
    <property type="match status" value="1"/>
</dbReference>
<dbReference type="InterPro" id="IPR036968">
    <property type="entry name" value="Enolpyruvate_Tfrase_sf"/>
</dbReference>
<comment type="function">
    <text evidence="7">Catalyzes the transfer of the enolpyruvyl moiety of phosphoenolpyruvate (PEP) to the 5-hydroxyl of shikimate-3-phosphate (S3P) to produce enolpyruvyl shikimate-3-phosphate and inorganic phosphate.</text>
</comment>
<dbReference type="GO" id="GO:0009073">
    <property type="term" value="P:aromatic amino acid family biosynthetic process"/>
    <property type="evidence" value="ECO:0007669"/>
    <property type="project" value="UniProtKB-KW"/>
</dbReference>
<dbReference type="Pfam" id="PF00275">
    <property type="entry name" value="EPSP_synthase"/>
    <property type="match status" value="1"/>
</dbReference>
<feature type="binding site" evidence="7">
    <location>
        <position position="192"/>
    </location>
    <ligand>
        <name>3-phosphoshikimate</name>
        <dbReference type="ChEBI" id="CHEBI:145989"/>
    </ligand>
</feature>
<feature type="binding site" evidence="7">
    <location>
        <position position="324"/>
    </location>
    <ligand>
        <name>phosphoenolpyruvate</name>
        <dbReference type="ChEBI" id="CHEBI:58702"/>
    </ligand>
</feature>
<dbReference type="CDD" id="cd01556">
    <property type="entry name" value="EPSP_synthase"/>
    <property type="match status" value="1"/>
</dbReference>
<evidence type="ECO:0000313" key="10">
    <source>
        <dbReference type="Proteomes" id="UP000199589"/>
    </source>
</evidence>
<dbReference type="Proteomes" id="UP000199589">
    <property type="component" value="Unassembled WGS sequence"/>
</dbReference>
<feature type="binding site" evidence="7">
    <location>
        <position position="166"/>
    </location>
    <ligand>
        <name>3-phosphoshikimate</name>
        <dbReference type="ChEBI" id="CHEBI:145989"/>
    </ligand>
</feature>
<dbReference type="InterPro" id="IPR006264">
    <property type="entry name" value="EPSP_synthase"/>
</dbReference>
<dbReference type="HAMAP" id="MF_00210">
    <property type="entry name" value="EPSP_synth"/>
    <property type="match status" value="1"/>
</dbReference>
<evidence type="ECO:0000313" key="9">
    <source>
        <dbReference type="EMBL" id="SFK18575.1"/>
    </source>
</evidence>
<proteinExistence type="inferred from homology"/>
<dbReference type="OrthoDB" id="9809920at2"/>
<dbReference type="RefSeq" id="WP_072693553.1">
    <property type="nucleotide sequence ID" value="NZ_FOSJ01000014.1"/>
</dbReference>
<evidence type="ECO:0000256" key="2">
    <source>
        <dbReference type="ARBA" id="ARBA00009948"/>
    </source>
</evidence>
<keyword evidence="5 7" id="KW-0057">Aromatic amino acid biosynthesis</keyword>
<sequence length="415" mass="45985">MTTLKVIPKKLKGTVTVPPSKSMAHRAVICASLADGRSVISNIQLSDDIKATIEGMRAFGAVILHDGDTLTIDGIGTGITRRSQEINCNESGSTLRFLVPLATLFEGETRFVGKGKLGQRPLEPYQEMFENQSLRYEPAPTELLDLTIEGRLKPGVYEMAGDISSQFITGMLLTLPMLDGESVIKMTTHLESKGYIDLTLTVLKEFGIEINHDKEYKFFKIKGNQSYQAQDYKIEGDYSQAAFWLSARTLANEISVEGLNDYSLQGDREIVEILEDLSQQADERVIDGAQVPDIIPVVALVAALSKGKTRLINLDRLRIKESDRLIATQKELAALGARIKVVGADLHIEGVSILKGGQEVWSHKDHRMAMMLAIASTICQEPIIIKDTECVKKSYPDFWEVFQNVGGEIHEWNMG</sequence>
<feature type="binding site" evidence="7">
    <location>
        <position position="164"/>
    </location>
    <ligand>
        <name>3-phosphoshikimate</name>
        <dbReference type="ChEBI" id="CHEBI:145989"/>
    </ligand>
</feature>
<comment type="pathway">
    <text evidence="1 7">Metabolic intermediate biosynthesis; chorismate biosynthesis; chorismate from D-erythrose 4-phosphate and phosphoenolpyruvate: step 6/7.</text>
</comment>
<evidence type="ECO:0000256" key="4">
    <source>
        <dbReference type="ARBA" id="ARBA00022679"/>
    </source>
</evidence>
<feature type="binding site" evidence="7">
    <location>
        <position position="120"/>
    </location>
    <ligand>
        <name>phosphoenolpyruvate</name>
        <dbReference type="ChEBI" id="CHEBI:58702"/>
    </ligand>
</feature>
<dbReference type="Gene3D" id="3.65.10.10">
    <property type="entry name" value="Enolpyruvate transferase domain"/>
    <property type="match status" value="2"/>
</dbReference>
<comment type="caution">
    <text evidence="7">Lacks conserved residue(s) required for the propagation of feature annotation.</text>
</comment>
<dbReference type="GO" id="GO:0005737">
    <property type="term" value="C:cytoplasm"/>
    <property type="evidence" value="ECO:0007669"/>
    <property type="project" value="UniProtKB-SubCell"/>
</dbReference>
<comment type="subunit">
    <text evidence="7">Monomer.</text>
</comment>
<dbReference type="InterPro" id="IPR001986">
    <property type="entry name" value="Enolpyruvate_Tfrase_dom"/>
</dbReference>
<feature type="binding site" evidence="7">
    <location>
        <position position="166"/>
    </location>
    <ligand>
        <name>phosphoenolpyruvate</name>
        <dbReference type="ChEBI" id="CHEBI:58702"/>
    </ligand>
</feature>
<evidence type="ECO:0000256" key="7">
    <source>
        <dbReference type="HAMAP-Rule" id="MF_00210"/>
    </source>
</evidence>
<reference evidence="10" key="1">
    <citation type="submission" date="2016-10" db="EMBL/GenBank/DDBJ databases">
        <authorList>
            <person name="Varghese N."/>
            <person name="Submissions S."/>
        </authorList>
    </citation>
    <scope>NUCLEOTIDE SEQUENCE [LARGE SCALE GENOMIC DNA]</scope>
    <source>
        <strain evidence="10">DSM 16108</strain>
    </source>
</reference>
<dbReference type="PIRSF" id="PIRSF000505">
    <property type="entry name" value="EPSPS"/>
    <property type="match status" value="1"/>
</dbReference>
<dbReference type="NCBIfam" id="TIGR01356">
    <property type="entry name" value="aroA"/>
    <property type="match status" value="1"/>
</dbReference>
<comment type="similarity">
    <text evidence="2 7">Belongs to the EPSP synthase family.</text>
</comment>
<dbReference type="GO" id="GO:0003866">
    <property type="term" value="F:3-phosphoshikimate 1-carboxyvinyltransferase activity"/>
    <property type="evidence" value="ECO:0007669"/>
    <property type="project" value="UniProtKB-UniRule"/>
</dbReference>
<accession>A0A1I3XGD4</accession>
<feature type="binding site" evidence="7">
    <location>
        <position position="293"/>
    </location>
    <ligand>
        <name>3-phosphoshikimate</name>
        <dbReference type="ChEBI" id="CHEBI:145989"/>
    </ligand>
</feature>
<keyword evidence="4 7" id="KW-0808">Transferase</keyword>
<dbReference type="GO" id="GO:0009423">
    <property type="term" value="P:chorismate biosynthetic process"/>
    <property type="evidence" value="ECO:0007669"/>
    <property type="project" value="UniProtKB-UniRule"/>
</dbReference>
<feature type="active site" description="Proton acceptor" evidence="7">
    <location>
        <position position="293"/>
    </location>
</feature>
<dbReference type="AlphaFoldDB" id="A0A1I3XGD4"/>
<dbReference type="UniPathway" id="UPA00053">
    <property type="reaction ID" value="UER00089"/>
</dbReference>
<feature type="binding site" evidence="7">
    <location>
        <position position="393"/>
    </location>
    <ligand>
        <name>phosphoenolpyruvate</name>
        <dbReference type="ChEBI" id="CHEBI:58702"/>
    </ligand>
</feature>
<feature type="binding site" evidence="7">
    <location>
        <position position="21"/>
    </location>
    <ligand>
        <name>phosphoenolpyruvate</name>
        <dbReference type="ChEBI" id="CHEBI:58702"/>
    </ligand>
</feature>
<feature type="binding site" evidence="7">
    <location>
        <position position="367"/>
    </location>
    <ligand>
        <name>phosphoenolpyruvate</name>
        <dbReference type="ChEBI" id="CHEBI:58702"/>
    </ligand>
</feature>
<dbReference type="PANTHER" id="PTHR21090">
    <property type="entry name" value="AROM/DEHYDROQUINATE SYNTHASE"/>
    <property type="match status" value="1"/>
</dbReference>
<evidence type="ECO:0000256" key="6">
    <source>
        <dbReference type="ARBA" id="ARBA00044633"/>
    </source>
</evidence>
<dbReference type="InterPro" id="IPR013792">
    <property type="entry name" value="RNA3'P_cycl/enolpyr_Trfase_a/b"/>
</dbReference>
<feature type="binding site" evidence="7">
    <location>
        <position position="165"/>
    </location>
    <ligand>
        <name>3-phosphoshikimate</name>
        <dbReference type="ChEBI" id="CHEBI:145989"/>
    </ligand>
</feature>
<evidence type="ECO:0000256" key="5">
    <source>
        <dbReference type="ARBA" id="ARBA00023141"/>
    </source>
</evidence>
<dbReference type="EC" id="2.5.1.19" evidence="7"/>
<dbReference type="EMBL" id="FOSJ01000014">
    <property type="protein sequence ID" value="SFK18575.1"/>
    <property type="molecule type" value="Genomic_DNA"/>
</dbReference>